<evidence type="ECO:0000313" key="1">
    <source>
        <dbReference type="EMBL" id="ERJ11541.1"/>
    </source>
</evidence>
<dbReference type="AlphaFoldDB" id="U2E9N2"/>
<comment type="caution">
    <text evidence="1">The sequence shown here is derived from an EMBL/GenBank/DDBJ whole genome shotgun (WGS) entry which is preliminary data.</text>
</comment>
<gene>
    <name evidence="1" type="ORF">HLPCO_002453</name>
</gene>
<reference evidence="1 2" key="2">
    <citation type="journal article" date="2013" name="PLoS ONE">
        <title>INDIGO - INtegrated Data Warehouse of MIcrobial GenOmes with Examples from the Red Sea Extremophiles.</title>
        <authorList>
            <person name="Alam I."/>
            <person name="Antunes A."/>
            <person name="Kamau A.A."/>
            <person name="Ba Alawi W."/>
            <person name="Kalkatawi M."/>
            <person name="Stingl U."/>
            <person name="Bajic V.B."/>
        </authorList>
    </citation>
    <scope>NUCLEOTIDE SEQUENCE [LARGE SCALE GENOMIC DNA]</scope>
    <source>
        <strain evidence="1 2">SSD-17B</strain>
    </source>
</reference>
<dbReference type="InParanoid" id="U2E9N2"/>
<dbReference type="InterPro" id="IPR019593">
    <property type="entry name" value="Spore_coat_protein_Z/Y"/>
</dbReference>
<dbReference type="FunCoup" id="U2E9N2">
    <property type="interactions" value="47"/>
</dbReference>
<evidence type="ECO:0000313" key="2">
    <source>
        <dbReference type="Proteomes" id="UP000005707"/>
    </source>
</evidence>
<name>U2E9N2_9MOLU</name>
<accession>U2E9N2</accession>
<organism evidence="1 2">
    <name type="scientific">Haloplasma contractile SSD-17B</name>
    <dbReference type="NCBI Taxonomy" id="1033810"/>
    <lineage>
        <taxon>Bacteria</taxon>
        <taxon>Bacillati</taxon>
        <taxon>Mycoplasmatota</taxon>
        <taxon>Mollicutes</taxon>
        <taxon>Haloplasmatales</taxon>
        <taxon>Haloplasmataceae</taxon>
        <taxon>Haloplasma</taxon>
    </lineage>
</organism>
<dbReference type="EMBL" id="AFNU02000010">
    <property type="protein sequence ID" value="ERJ11541.1"/>
    <property type="molecule type" value="Genomic_DNA"/>
</dbReference>
<sequence length="177" mass="20594">MSIYFYKQIIVYTQLSLKHKVTLKGDEVMSYYDDDQIKMKPKHECKKGTFNCVCDEVRFIEQLQKEAVLEENCLNCSTEKLGANRRSRIGFNTRPFILYLPNGREFRIRVSEDFECDYRSAIFRVEDVDGCCATLRALVEKDNCLFGTQFCVTVDLTQFVAIQCFRDIRIASPCSNV</sequence>
<dbReference type="eggNOG" id="ENOG5030ISA">
    <property type="taxonomic scope" value="Bacteria"/>
</dbReference>
<protein>
    <submittedName>
        <fullName evidence="1">Spore coat protein Y</fullName>
    </submittedName>
</protein>
<reference evidence="1 2" key="1">
    <citation type="journal article" date="2011" name="J. Bacteriol.">
        <title>Genome sequence of Haloplasma contractile, an unusual contractile bacterium from a deep-sea anoxic brine lake.</title>
        <authorList>
            <person name="Antunes A."/>
            <person name="Alam I."/>
            <person name="El Dorry H."/>
            <person name="Siam R."/>
            <person name="Robertson A."/>
            <person name="Bajic V.B."/>
            <person name="Stingl U."/>
        </authorList>
    </citation>
    <scope>NUCLEOTIDE SEQUENCE [LARGE SCALE GENOMIC DNA]</scope>
    <source>
        <strain evidence="1 2">SSD-17B</strain>
    </source>
</reference>
<proteinExistence type="predicted"/>
<dbReference type="Pfam" id="PF10612">
    <property type="entry name" value="Spore-coat_CotZ"/>
    <property type="match status" value="1"/>
</dbReference>
<keyword evidence="2" id="KW-1185">Reference proteome</keyword>
<dbReference type="Proteomes" id="UP000005707">
    <property type="component" value="Unassembled WGS sequence"/>
</dbReference>